<dbReference type="RefSeq" id="WP_069314195.1">
    <property type="nucleotide sequence ID" value="NZ_MDTU01000003.1"/>
</dbReference>
<dbReference type="Pfam" id="PF05309">
    <property type="entry name" value="TraE"/>
    <property type="match status" value="1"/>
</dbReference>
<keyword evidence="1" id="KW-0812">Transmembrane</keyword>
<dbReference type="EMBL" id="MDTU01000003">
    <property type="protein sequence ID" value="ODN41402.1"/>
    <property type="molecule type" value="Genomic_DNA"/>
</dbReference>
<dbReference type="Proteomes" id="UP000094329">
    <property type="component" value="Unassembled WGS sequence"/>
</dbReference>
<comment type="caution">
    <text evidence="2">The sequence shown here is derived from an EMBL/GenBank/DDBJ whole genome shotgun (WGS) entry which is preliminary data.</text>
</comment>
<reference evidence="2 3" key="1">
    <citation type="submission" date="2016-08" db="EMBL/GenBank/DDBJ databases">
        <title>Draft genome sequence of Candidatus Piscirickettsia litoralis, from seawater.</title>
        <authorList>
            <person name="Wan X."/>
            <person name="Lee A.J."/>
            <person name="Hou S."/>
            <person name="Donachie S.P."/>
        </authorList>
    </citation>
    <scope>NUCLEOTIDE SEQUENCE [LARGE SCALE GENOMIC DNA]</scope>
    <source>
        <strain evidence="2 3">Y2</strain>
    </source>
</reference>
<evidence type="ECO:0008006" key="4">
    <source>
        <dbReference type="Google" id="ProtNLM"/>
    </source>
</evidence>
<sequence>MKLANYLKTWKGTKAENRWSRLFIALLLFISLILIVAVLNKKTIVIIQPTTLTKEAQVSINSASESYKEGWAMFLAELTGNVTPATASFIQDKIGPLLDPKIYREAVKAMQTQVKQIKHDGITYRFEPKQVIYEPQSNKVFVEGISYQTATTGETVKDEKTYEYVIDIVNYQPLIRYIDVYQGPPKTLPYLRKLNAMQHGVKHDA</sequence>
<keyword evidence="1" id="KW-0472">Membrane</keyword>
<proteinExistence type="predicted"/>
<evidence type="ECO:0000256" key="1">
    <source>
        <dbReference type="SAM" id="Phobius"/>
    </source>
</evidence>
<organism evidence="2 3">
    <name type="scientific">Piscirickettsia litoralis</name>
    <dbReference type="NCBI Taxonomy" id="1891921"/>
    <lineage>
        <taxon>Bacteria</taxon>
        <taxon>Pseudomonadati</taxon>
        <taxon>Pseudomonadota</taxon>
        <taxon>Gammaproteobacteria</taxon>
        <taxon>Thiotrichales</taxon>
        <taxon>Piscirickettsiaceae</taxon>
        <taxon>Piscirickettsia</taxon>
    </lineage>
</organism>
<gene>
    <name evidence="2" type="ORF">BGC07_16690</name>
</gene>
<evidence type="ECO:0000313" key="2">
    <source>
        <dbReference type="EMBL" id="ODN41402.1"/>
    </source>
</evidence>
<keyword evidence="1" id="KW-1133">Transmembrane helix</keyword>
<protein>
    <recommendedName>
        <fullName evidence="4">Pilus assembly protein</fullName>
    </recommendedName>
</protein>
<dbReference type="InterPro" id="IPR007973">
    <property type="entry name" value="Pilus_assembly_TraE"/>
</dbReference>
<accession>A0ABX2ZXU7</accession>
<name>A0ABX2ZXU7_9GAMM</name>
<feature type="transmembrane region" description="Helical" evidence="1">
    <location>
        <begin position="21"/>
        <end position="39"/>
    </location>
</feature>
<keyword evidence="3" id="KW-1185">Reference proteome</keyword>
<evidence type="ECO:0000313" key="3">
    <source>
        <dbReference type="Proteomes" id="UP000094329"/>
    </source>
</evidence>